<keyword evidence="7 10" id="KW-0175">Coiled coil</keyword>
<evidence type="ECO:0000256" key="1">
    <source>
        <dbReference type="ARBA" id="ARBA00004162"/>
    </source>
</evidence>
<dbReference type="GO" id="GO:0005886">
    <property type="term" value="C:plasma membrane"/>
    <property type="evidence" value="ECO:0007669"/>
    <property type="project" value="UniProtKB-SubCell"/>
</dbReference>
<keyword evidence="12" id="KW-1185">Reference proteome</keyword>
<feature type="coiled-coil region" evidence="10">
    <location>
        <begin position="212"/>
        <end position="267"/>
    </location>
</feature>
<evidence type="ECO:0000256" key="2">
    <source>
        <dbReference type="ARBA" id="ARBA00004389"/>
    </source>
</evidence>
<keyword evidence="5" id="KW-0256">Endoplasmic reticulum</keyword>
<dbReference type="InterPro" id="IPR055282">
    <property type="entry name" value="PPI1-4"/>
</dbReference>
<dbReference type="EMBL" id="JAUHHV010000012">
    <property type="protein sequence ID" value="KAK1406665.1"/>
    <property type="molecule type" value="Genomic_DNA"/>
</dbReference>
<keyword evidence="8" id="KW-0472">Membrane</keyword>
<name>A0AAD8N986_TARER</name>
<dbReference type="AlphaFoldDB" id="A0AAD8N986"/>
<keyword evidence="3" id="KW-1003">Cell membrane</keyword>
<comment type="similarity">
    <text evidence="9">Belongs to the plant Proton pump-interactor protein family.</text>
</comment>
<evidence type="ECO:0000256" key="9">
    <source>
        <dbReference type="ARBA" id="ARBA00038080"/>
    </source>
</evidence>
<gene>
    <name evidence="11" type="ORF">QVD17_42172</name>
</gene>
<dbReference type="PANTHER" id="PTHR32219">
    <property type="entry name" value="RNA-BINDING PROTEIN YLMH-RELATED"/>
    <property type="match status" value="1"/>
</dbReference>
<reference evidence="11" key="1">
    <citation type="journal article" date="2023" name="bioRxiv">
        <title>Improved chromosome-level genome assembly for marigold (Tagetes erecta).</title>
        <authorList>
            <person name="Jiang F."/>
            <person name="Yuan L."/>
            <person name="Wang S."/>
            <person name="Wang H."/>
            <person name="Xu D."/>
            <person name="Wang A."/>
            <person name="Fan W."/>
        </authorList>
    </citation>
    <scope>NUCLEOTIDE SEQUENCE</scope>
    <source>
        <strain evidence="11">WSJ</strain>
        <tissue evidence="11">Leaf</tissue>
    </source>
</reference>
<evidence type="ECO:0000256" key="5">
    <source>
        <dbReference type="ARBA" id="ARBA00022824"/>
    </source>
</evidence>
<evidence type="ECO:0000256" key="8">
    <source>
        <dbReference type="ARBA" id="ARBA00023136"/>
    </source>
</evidence>
<dbReference type="GO" id="GO:0005789">
    <property type="term" value="C:endoplasmic reticulum membrane"/>
    <property type="evidence" value="ECO:0007669"/>
    <property type="project" value="UniProtKB-SubCell"/>
</dbReference>
<keyword evidence="4" id="KW-0812">Transmembrane</keyword>
<evidence type="ECO:0000256" key="4">
    <source>
        <dbReference type="ARBA" id="ARBA00022692"/>
    </source>
</evidence>
<sequence length="298" mass="35660">MGEQTHCSYFFKLQEAYKQHHLMANAINPINQEINRQQAIQDQINRKLEWFSRNEKYIAWKIHETKCLQNRVNETYNDSTEKDAQTTLRTDRKCCPTKKGKIDIEYLKRVQEELMSAKKTTGMTSSGTQQLNDLIKIMVQRIQHGNKNHADEMKLYSAVKEVMETREIYTKPELKPEHYSDRWHLRNMLAANRDTKWKRSLTHIINNRLYEIEKLKRELMGRKAEVIQLKAELQRSRKKIISLQKELENVNSKRLKASKRIHMLQEQNKELQMSHYDEYESLMVYANDEMNLQKTVML</sequence>
<accession>A0AAD8N986</accession>
<evidence type="ECO:0000313" key="12">
    <source>
        <dbReference type="Proteomes" id="UP001229421"/>
    </source>
</evidence>
<evidence type="ECO:0000256" key="7">
    <source>
        <dbReference type="ARBA" id="ARBA00023054"/>
    </source>
</evidence>
<dbReference type="PANTHER" id="PTHR32219:SF24">
    <property type="entry name" value="PROTON PUMP-INTERACTOR"/>
    <property type="match status" value="1"/>
</dbReference>
<organism evidence="11 12">
    <name type="scientific">Tagetes erecta</name>
    <name type="common">African marigold</name>
    <dbReference type="NCBI Taxonomy" id="13708"/>
    <lineage>
        <taxon>Eukaryota</taxon>
        <taxon>Viridiplantae</taxon>
        <taxon>Streptophyta</taxon>
        <taxon>Embryophyta</taxon>
        <taxon>Tracheophyta</taxon>
        <taxon>Spermatophyta</taxon>
        <taxon>Magnoliopsida</taxon>
        <taxon>eudicotyledons</taxon>
        <taxon>Gunneridae</taxon>
        <taxon>Pentapetalae</taxon>
        <taxon>asterids</taxon>
        <taxon>campanulids</taxon>
        <taxon>Asterales</taxon>
        <taxon>Asteraceae</taxon>
        <taxon>Asteroideae</taxon>
        <taxon>Heliantheae alliance</taxon>
        <taxon>Tageteae</taxon>
        <taxon>Tagetes</taxon>
    </lineage>
</organism>
<proteinExistence type="inferred from homology"/>
<dbReference type="Proteomes" id="UP001229421">
    <property type="component" value="Unassembled WGS sequence"/>
</dbReference>
<keyword evidence="6" id="KW-1133">Transmembrane helix</keyword>
<protein>
    <submittedName>
        <fullName evidence="11">Uncharacterized protein</fullName>
    </submittedName>
</protein>
<evidence type="ECO:0000256" key="6">
    <source>
        <dbReference type="ARBA" id="ARBA00022989"/>
    </source>
</evidence>
<evidence type="ECO:0000256" key="3">
    <source>
        <dbReference type="ARBA" id="ARBA00022475"/>
    </source>
</evidence>
<comment type="caution">
    <text evidence="11">The sequence shown here is derived from an EMBL/GenBank/DDBJ whole genome shotgun (WGS) entry which is preliminary data.</text>
</comment>
<comment type="subcellular location">
    <subcellularLocation>
        <location evidence="1">Cell membrane</location>
        <topology evidence="1">Single-pass membrane protein</topology>
    </subcellularLocation>
    <subcellularLocation>
        <location evidence="2">Endoplasmic reticulum membrane</location>
        <topology evidence="2">Single-pass membrane protein</topology>
    </subcellularLocation>
</comment>
<evidence type="ECO:0000256" key="10">
    <source>
        <dbReference type="SAM" id="Coils"/>
    </source>
</evidence>
<evidence type="ECO:0000313" key="11">
    <source>
        <dbReference type="EMBL" id="KAK1406665.1"/>
    </source>
</evidence>